<feature type="region of interest" description="Disordered" evidence="1">
    <location>
        <begin position="34"/>
        <end position="62"/>
    </location>
</feature>
<dbReference type="EMBL" id="JAACFV010000052">
    <property type="protein sequence ID" value="KAF7508573.1"/>
    <property type="molecule type" value="Genomic_DNA"/>
</dbReference>
<accession>A0A8H7E560</accession>
<protein>
    <submittedName>
        <fullName evidence="2">Uncharacterized protein</fullName>
    </submittedName>
</protein>
<sequence length="204" mass="23147">MTGTNSRQEEEEELPVHHSLILYFTRCGCTYYHTTPHQIPRDDREPANDHPSREMVPDGSGALKPMMVRKASIEGNCRGHDLNMMLDILEEESRPPDPRPDDDSEKRDDHLRLAMVGSETARKYRAMNSFNAKWSVQFRDGIDPHMPLDRATFQPQADDAFTEEEKKRFPWIIGKHGLAAIAGDTDDVKTVLAAENPRCRSCGG</sequence>
<keyword evidence="3" id="KW-1185">Reference proteome</keyword>
<comment type="caution">
    <text evidence="2">The sequence shown here is derived from an EMBL/GenBank/DDBJ whole genome shotgun (WGS) entry which is preliminary data.</text>
</comment>
<evidence type="ECO:0000256" key="1">
    <source>
        <dbReference type="SAM" id="MobiDB-lite"/>
    </source>
</evidence>
<feature type="compositionally biased region" description="Basic and acidic residues" evidence="1">
    <location>
        <begin position="39"/>
        <end position="56"/>
    </location>
</feature>
<evidence type="ECO:0000313" key="2">
    <source>
        <dbReference type="EMBL" id="KAF7508573.1"/>
    </source>
</evidence>
<gene>
    <name evidence="2" type="ORF">GJ744_009122</name>
</gene>
<proteinExistence type="predicted"/>
<evidence type="ECO:0000313" key="3">
    <source>
        <dbReference type="Proteomes" id="UP000606974"/>
    </source>
</evidence>
<reference evidence="2" key="1">
    <citation type="submission" date="2020-02" db="EMBL/GenBank/DDBJ databases">
        <authorList>
            <person name="Palmer J.M."/>
        </authorList>
    </citation>
    <scope>NUCLEOTIDE SEQUENCE</scope>
    <source>
        <strain evidence="2">EPUS1.4</strain>
        <tissue evidence="2">Thallus</tissue>
    </source>
</reference>
<dbReference type="Proteomes" id="UP000606974">
    <property type="component" value="Unassembled WGS sequence"/>
</dbReference>
<name>A0A8H7E560_9EURO</name>
<organism evidence="2 3">
    <name type="scientific">Endocarpon pusillum</name>
    <dbReference type="NCBI Taxonomy" id="364733"/>
    <lineage>
        <taxon>Eukaryota</taxon>
        <taxon>Fungi</taxon>
        <taxon>Dikarya</taxon>
        <taxon>Ascomycota</taxon>
        <taxon>Pezizomycotina</taxon>
        <taxon>Eurotiomycetes</taxon>
        <taxon>Chaetothyriomycetidae</taxon>
        <taxon>Verrucariales</taxon>
        <taxon>Verrucariaceae</taxon>
        <taxon>Endocarpon</taxon>
    </lineage>
</organism>
<dbReference type="AlphaFoldDB" id="A0A8H7E560"/>